<evidence type="ECO:0000313" key="13">
    <source>
        <dbReference type="EMBL" id="PWU69095.1"/>
    </source>
</evidence>
<organism evidence="13 14">
    <name type="scientific">Gracilibacillus dipsosauri</name>
    <dbReference type="NCBI Taxonomy" id="178340"/>
    <lineage>
        <taxon>Bacteria</taxon>
        <taxon>Bacillati</taxon>
        <taxon>Bacillota</taxon>
        <taxon>Bacilli</taxon>
        <taxon>Bacillales</taxon>
        <taxon>Bacillaceae</taxon>
        <taxon>Gracilibacillus</taxon>
    </lineage>
</organism>
<dbReference type="InterPro" id="IPR033749">
    <property type="entry name" value="Polyprenyl_synt_CS"/>
</dbReference>
<proteinExistence type="inferred from homology"/>
<dbReference type="GO" id="GO:0004337">
    <property type="term" value="F:(2E,6E)-farnesyl diphosphate synthase activity"/>
    <property type="evidence" value="ECO:0007669"/>
    <property type="project" value="UniProtKB-EC"/>
</dbReference>
<evidence type="ECO:0000256" key="1">
    <source>
        <dbReference type="ARBA" id="ARBA00001946"/>
    </source>
</evidence>
<evidence type="ECO:0000313" key="14">
    <source>
        <dbReference type="Proteomes" id="UP000245624"/>
    </source>
</evidence>
<evidence type="ECO:0000256" key="11">
    <source>
        <dbReference type="ARBA" id="ARBA00049399"/>
    </source>
</evidence>
<dbReference type="Proteomes" id="UP000245624">
    <property type="component" value="Unassembled WGS sequence"/>
</dbReference>
<evidence type="ECO:0000256" key="4">
    <source>
        <dbReference type="ARBA" id="ARBA00015100"/>
    </source>
</evidence>
<keyword evidence="6" id="KW-0479">Metal-binding</keyword>
<dbReference type="EC" id="2.5.1.10" evidence="3"/>
<gene>
    <name evidence="13" type="ORF">DLJ74_08970</name>
</gene>
<dbReference type="SFLD" id="SFLDG01017">
    <property type="entry name" value="Polyprenyl_Transferase_Like"/>
    <property type="match status" value="1"/>
</dbReference>
<dbReference type="GO" id="GO:0046872">
    <property type="term" value="F:metal ion binding"/>
    <property type="evidence" value="ECO:0007669"/>
    <property type="project" value="UniProtKB-KW"/>
</dbReference>
<dbReference type="NCBIfam" id="NF045485">
    <property type="entry name" value="FPPsyn"/>
    <property type="match status" value="1"/>
</dbReference>
<dbReference type="PANTHER" id="PTHR43281">
    <property type="entry name" value="FARNESYL DIPHOSPHATE SYNTHASE"/>
    <property type="match status" value="1"/>
</dbReference>
<dbReference type="Gene3D" id="1.10.600.10">
    <property type="entry name" value="Farnesyl Diphosphate Synthase"/>
    <property type="match status" value="1"/>
</dbReference>
<dbReference type="FunFam" id="1.10.600.10:FF:000001">
    <property type="entry name" value="Geranylgeranyl diphosphate synthase"/>
    <property type="match status" value="1"/>
</dbReference>
<evidence type="ECO:0000256" key="2">
    <source>
        <dbReference type="ARBA" id="ARBA00006706"/>
    </source>
</evidence>
<accession>A0A317L0E9</accession>
<dbReference type="InterPro" id="IPR008949">
    <property type="entry name" value="Isoprenoid_synthase_dom_sf"/>
</dbReference>
<comment type="similarity">
    <text evidence="2 12">Belongs to the FPP/GGPP synthase family.</text>
</comment>
<name>A0A317L0E9_9BACI</name>
<evidence type="ECO:0000256" key="8">
    <source>
        <dbReference type="ARBA" id="ARBA00023229"/>
    </source>
</evidence>
<comment type="caution">
    <text evidence="13">The sequence shown here is derived from an EMBL/GenBank/DDBJ whole genome shotgun (WGS) entry which is preliminary data.</text>
</comment>
<dbReference type="InterPro" id="IPR053378">
    <property type="entry name" value="Prenyl_diphosphate_synthase"/>
</dbReference>
<dbReference type="PROSITE" id="PS00444">
    <property type="entry name" value="POLYPRENYL_SYNTHASE_2"/>
    <property type="match status" value="1"/>
</dbReference>
<dbReference type="SFLD" id="SFLDS00005">
    <property type="entry name" value="Isoprenoid_Synthase_Type_I"/>
    <property type="match status" value="1"/>
</dbReference>
<dbReference type="PROSITE" id="PS00723">
    <property type="entry name" value="POLYPRENYL_SYNTHASE_1"/>
    <property type="match status" value="1"/>
</dbReference>
<reference evidence="13 14" key="1">
    <citation type="submission" date="2018-05" db="EMBL/GenBank/DDBJ databases">
        <title>Genomic analysis of Gracilibacillus dipsosauri DD1 reveals novel features of a salt-tolerant amylase.</title>
        <authorList>
            <person name="Deutch C.E."/>
            <person name="Yang S."/>
        </authorList>
    </citation>
    <scope>NUCLEOTIDE SEQUENCE [LARGE SCALE GENOMIC DNA]</scope>
    <source>
        <strain evidence="13 14">DD1</strain>
    </source>
</reference>
<dbReference type="GO" id="GO:0005737">
    <property type="term" value="C:cytoplasm"/>
    <property type="evidence" value="ECO:0007669"/>
    <property type="project" value="UniProtKB-ARBA"/>
</dbReference>
<evidence type="ECO:0000256" key="9">
    <source>
        <dbReference type="ARBA" id="ARBA00032380"/>
    </source>
</evidence>
<sequence>MNQLLLQYIDTLNIPERLKRSTKYSINAGGKRLRPILMRLTCEGLQGDCEKIYPAAVALEMIHTYSLIHDDLPAMDDDMYRRGKLTNHRQFDEATAILAGDGLLTNSFQVIASANVYNAEEKVYLINRLTEASGMEGMVGGQLLDMEAEQQEITIEQLEQIHRLKTGCLLSFAIDAGSYLAGANDKTRFILRQFAEYIGLIFQIQDDILDVVGDQHLMGKASGSDQGNSKSTYPSVLGLDGAISHKKSYVNKAKQCLEQAGLKGSRLEGLTDYLSERDL</sequence>
<comment type="cofactor">
    <cofactor evidence="1">
        <name>Mg(2+)</name>
        <dbReference type="ChEBI" id="CHEBI:18420"/>
    </cofactor>
</comment>
<dbReference type="GO" id="GO:0016114">
    <property type="term" value="P:terpenoid biosynthetic process"/>
    <property type="evidence" value="ECO:0007669"/>
    <property type="project" value="UniProtKB-ARBA"/>
</dbReference>
<keyword evidence="8" id="KW-0414">Isoprene biosynthesis</keyword>
<dbReference type="OrthoDB" id="9805316at2"/>
<keyword evidence="5 12" id="KW-0808">Transferase</keyword>
<evidence type="ECO:0000256" key="10">
    <source>
        <dbReference type="ARBA" id="ARBA00032873"/>
    </source>
</evidence>
<comment type="catalytic activity">
    <reaction evidence="11">
        <text>isopentenyl diphosphate + (2E)-geranyl diphosphate = (2E,6E)-farnesyl diphosphate + diphosphate</text>
        <dbReference type="Rhea" id="RHEA:19361"/>
        <dbReference type="ChEBI" id="CHEBI:33019"/>
        <dbReference type="ChEBI" id="CHEBI:58057"/>
        <dbReference type="ChEBI" id="CHEBI:128769"/>
        <dbReference type="ChEBI" id="CHEBI:175763"/>
        <dbReference type="EC" id="2.5.1.10"/>
    </reaction>
</comment>
<dbReference type="EMBL" id="QGTD01000008">
    <property type="protein sequence ID" value="PWU69095.1"/>
    <property type="molecule type" value="Genomic_DNA"/>
</dbReference>
<protein>
    <recommendedName>
        <fullName evidence="4">Farnesyl diphosphate synthase</fullName>
        <ecNumber evidence="3">2.5.1.10</ecNumber>
    </recommendedName>
    <alternativeName>
        <fullName evidence="10">(2E,6E)-farnesyl diphosphate synthase</fullName>
    </alternativeName>
    <alternativeName>
        <fullName evidence="9">Geranyltranstransferase</fullName>
    </alternativeName>
</protein>
<dbReference type="AlphaFoldDB" id="A0A317L0E9"/>
<evidence type="ECO:0000256" key="6">
    <source>
        <dbReference type="ARBA" id="ARBA00022723"/>
    </source>
</evidence>
<evidence type="ECO:0000256" key="3">
    <source>
        <dbReference type="ARBA" id="ARBA00012439"/>
    </source>
</evidence>
<keyword evidence="14" id="KW-1185">Reference proteome</keyword>
<evidence type="ECO:0000256" key="12">
    <source>
        <dbReference type="RuleBase" id="RU004466"/>
    </source>
</evidence>
<evidence type="ECO:0000256" key="5">
    <source>
        <dbReference type="ARBA" id="ARBA00022679"/>
    </source>
</evidence>
<dbReference type="PANTHER" id="PTHR43281:SF1">
    <property type="entry name" value="FARNESYL DIPHOSPHATE SYNTHASE"/>
    <property type="match status" value="1"/>
</dbReference>
<evidence type="ECO:0000256" key="7">
    <source>
        <dbReference type="ARBA" id="ARBA00022842"/>
    </source>
</evidence>
<dbReference type="Pfam" id="PF00348">
    <property type="entry name" value="polyprenyl_synt"/>
    <property type="match status" value="1"/>
</dbReference>
<dbReference type="SUPFAM" id="SSF48576">
    <property type="entry name" value="Terpenoid synthases"/>
    <property type="match status" value="1"/>
</dbReference>
<dbReference type="CDD" id="cd00685">
    <property type="entry name" value="Trans_IPPS_HT"/>
    <property type="match status" value="1"/>
</dbReference>
<keyword evidence="7" id="KW-0460">Magnesium</keyword>
<dbReference type="InterPro" id="IPR000092">
    <property type="entry name" value="Polyprenyl_synt"/>
</dbReference>